<protein>
    <submittedName>
        <fullName evidence="2">Pituitary tumor-transforming gene 1 protein-interacting protein-like</fullName>
    </submittedName>
</protein>
<dbReference type="Ensembl" id="ENSAPOT00000008146.1">
    <property type="protein sequence ID" value="ENSAPOP00000005566.1"/>
    <property type="gene ID" value="ENSAPOG00000007314.1"/>
</dbReference>
<dbReference type="GO" id="GO:0005634">
    <property type="term" value="C:nucleus"/>
    <property type="evidence" value="ECO:0007669"/>
    <property type="project" value="TreeGrafter"/>
</dbReference>
<evidence type="ECO:0000313" key="3">
    <source>
        <dbReference type="Proteomes" id="UP000257200"/>
    </source>
</evidence>
<accession>A0A3Q1ELW5</accession>
<evidence type="ECO:0000313" key="2">
    <source>
        <dbReference type="Ensembl" id="ENSAPOP00000005566.1"/>
    </source>
</evidence>
<feature type="transmembrane region" description="Helical" evidence="1">
    <location>
        <begin position="131"/>
        <end position="149"/>
    </location>
</feature>
<dbReference type="GO" id="GO:0006606">
    <property type="term" value="P:protein import into nucleus"/>
    <property type="evidence" value="ECO:0007669"/>
    <property type="project" value="TreeGrafter"/>
</dbReference>
<dbReference type="PANTHER" id="PTHR15191:SF7">
    <property type="entry name" value="PTTG1-INTERACTING PROTEIN B"/>
    <property type="match status" value="1"/>
</dbReference>
<reference evidence="2" key="1">
    <citation type="submission" date="2025-08" db="UniProtKB">
        <authorList>
            <consortium name="Ensembl"/>
        </authorList>
    </citation>
    <scope>IDENTIFICATION</scope>
</reference>
<dbReference type="PANTHER" id="PTHR15191">
    <property type="entry name" value="PROTEIN CBG20567"/>
    <property type="match status" value="1"/>
</dbReference>
<feature type="transmembrane region" description="Helical" evidence="1">
    <location>
        <begin position="102"/>
        <end position="124"/>
    </location>
</feature>
<organism evidence="2 3">
    <name type="scientific">Acanthochromis polyacanthus</name>
    <name type="common">spiny chromis</name>
    <dbReference type="NCBI Taxonomy" id="80966"/>
    <lineage>
        <taxon>Eukaryota</taxon>
        <taxon>Metazoa</taxon>
        <taxon>Chordata</taxon>
        <taxon>Craniata</taxon>
        <taxon>Vertebrata</taxon>
        <taxon>Euteleostomi</taxon>
        <taxon>Actinopterygii</taxon>
        <taxon>Neopterygii</taxon>
        <taxon>Teleostei</taxon>
        <taxon>Neoteleostei</taxon>
        <taxon>Acanthomorphata</taxon>
        <taxon>Ovalentaria</taxon>
        <taxon>Pomacentridae</taxon>
        <taxon>Acanthochromis</taxon>
    </lineage>
</organism>
<keyword evidence="1" id="KW-0472">Membrane</keyword>
<name>A0A3Q1ELW5_9TELE</name>
<feature type="transmembrane region" description="Helical" evidence="1">
    <location>
        <begin position="12"/>
        <end position="32"/>
    </location>
</feature>
<keyword evidence="1" id="KW-0812">Transmembrane</keyword>
<dbReference type="Proteomes" id="UP000257200">
    <property type="component" value="Unplaced"/>
</dbReference>
<dbReference type="GeneTree" id="ENSGT00390000004977"/>
<keyword evidence="3" id="KW-1185">Reference proteome</keyword>
<dbReference type="GO" id="GO:0005737">
    <property type="term" value="C:cytoplasm"/>
    <property type="evidence" value="ECO:0007669"/>
    <property type="project" value="TreeGrafter"/>
</dbReference>
<dbReference type="STRING" id="80966.ENSAPOP00000005566"/>
<evidence type="ECO:0000256" key="1">
    <source>
        <dbReference type="SAM" id="Phobius"/>
    </source>
</evidence>
<dbReference type="InParanoid" id="A0A3Q1ELW5"/>
<dbReference type="AlphaFoldDB" id="A0A3Q1ELW5"/>
<dbReference type="InterPro" id="IPR052304">
    <property type="entry name" value="PTTG1IP"/>
</dbReference>
<reference evidence="2" key="2">
    <citation type="submission" date="2025-09" db="UniProtKB">
        <authorList>
            <consortium name="Ensembl"/>
        </authorList>
    </citation>
    <scope>IDENTIFICATION</scope>
</reference>
<proteinExistence type="predicted"/>
<sequence>AAVGLFSRFTMSTVYAASVSAFVLFFSVFILATEAQTPAPAPVPCADRSNRSCSECLQNVTCLWCTSNERCVDYPVRNILPSNSLCPLNDARWGVCWVNFQILIITMSVLAGVIIIAILVCCFCCCKCERMGAASVLCCLTICLLFVALRRTEMQLRHDEIRQKYGETHFLFVQFEWVNKCAFVISKRVVLTMLSLHAQWSDS</sequence>
<keyword evidence="1" id="KW-1133">Transmembrane helix</keyword>